<evidence type="ECO:0000313" key="3">
    <source>
        <dbReference type="EMBL" id="PLC47916.1"/>
    </source>
</evidence>
<sequence length="347" mass="39205">MTAPMIDDAALSRDIEALRERFTQTQGLYREVCALLFFRYGVTPTANKLYQLVRKGSMSAPAEALSKFWEDLREKSRTRIEHPDLPDALKRVAGELVATLWTNAQAAAQESLTAYRVEAQEAVLQAKAAVTATEADRDATRNEAHNVRSELDQAGTQIGALREALAAAEATRASLLTTLDEAKLENTTLQRQLEQSHHQFTVELDKLRAAIELAEERSRSTEKRMLLEIDRERTTAARLQKELEALTTISRRATDDHRRELTLLQQTLGDTRQKNGQLEGALQTVTANLERTNVDSQELQARLNEFNAQAVLLRSQAEDWRRQFEASQELLTKAQAFKATTRRPRRP</sequence>
<protein>
    <submittedName>
        <fullName evidence="3">ATPase</fullName>
    </submittedName>
</protein>
<reference evidence="3 4" key="1">
    <citation type="submission" date="2017-10" db="EMBL/GenBank/DDBJ databases">
        <title>Two draft genome sequences of Pusillimonas sp. strains isolated from a nitrate- and radionuclide-contaminated groundwater in Russia.</title>
        <authorList>
            <person name="Grouzdev D.S."/>
            <person name="Tourova T.P."/>
            <person name="Goeva M.A."/>
            <person name="Babich T.L."/>
            <person name="Sokolova D.S."/>
            <person name="Abdullin R."/>
            <person name="Poltaraus A.B."/>
            <person name="Toshchakov S.V."/>
            <person name="Nazina T.N."/>
        </authorList>
    </citation>
    <scope>NUCLEOTIDE SEQUENCE [LARGE SCALE GENOMIC DNA]</scope>
    <source>
        <strain evidence="3 4">JR1/69-3-13</strain>
    </source>
</reference>
<proteinExistence type="predicted"/>
<feature type="coiled-coil region" evidence="1">
    <location>
        <begin position="282"/>
        <end position="323"/>
    </location>
</feature>
<evidence type="ECO:0000259" key="2">
    <source>
        <dbReference type="Pfam" id="PF11740"/>
    </source>
</evidence>
<comment type="caution">
    <text evidence="3">The sequence shown here is derived from an EMBL/GenBank/DDBJ whole genome shotgun (WGS) entry which is preliminary data.</text>
</comment>
<dbReference type="Proteomes" id="UP000234190">
    <property type="component" value="Unassembled WGS sequence"/>
</dbReference>
<evidence type="ECO:0000313" key="4">
    <source>
        <dbReference type="Proteomes" id="UP000234190"/>
    </source>
</evidence>
<dbReference type="RefSeq" id="WP_102075890.1">
    <property type="nucleotide sequence ID" value="NZ_PDNW01000040.1"/>
</dbReference>
<organism evidence="3 4">
    <name type="scientific">Pollutimonas subterranea</name>
    <dbReference type="NCBI Taxonomy" id="2045210"/>
    <lineage>
        <taxon>Bacteria</taxon>
        <taxon>Pseudomonadati</taxon>
        <taxon>Pseudomonadota</taxon>
        <taxon>Betaproteobacteria</taxon>
        <taxon>Burkholderiales</taxon>
        <taxon>Alcaligenaceae</taxon>
        <taxon>Pollutimonas</taxon>
    </lineage>
</organism>
<keyword evidence="4" id="KW-1185">Reference proteome</keyword>
<name>A0A2N4TYR9_9BURK</name>
<feature type="coiled-coil region" evidence="1">
    <location>
        <begin position="151"/>
        <end position="256"/>
    </location>
</feature>
<accession>A0A2N4TYR9</accession>
<feature type="domain" description="KfrA N-terminal DNA-binding" evidence="2">
    <location>
        <begin position="33"/>
        <end position="143"/>
    </location>
</feature>
<evidence type="ECO:0000256" key="1">
    <source>
        <dbReference type="SAM" id="Coils"/>
    </source>
</evidence>
<dbReference type="AlphaFoldDB" id="A0A2N4TYR9"/>
<dbReference type="EMBL" id="PDNW01000040">
    <property type="protein sequence ID" value="PLC47916.1"/>
    <property type="molecule type" value="Genomic_DNA"/>
</dbReference>
<keyword evidence="1" id="KW-0175">Coiled coil</keyword>
<dbReference type="InterPro" id="IPR021104">
    <property type="entry name" value="KfrA_DNA-bd_N"/>
</dbReference>
<gene>
    <name evidence="3" type="ORF">CR159_20980</name>
</gene>
<dbReference type="Pfam" id="PF11740">
    <property type="entry name" value="KfrA_N"/>
    <property type="match status" value="1"/>
</dbReference>
<dbReference type="OrthoDB" id="9178680at2"/>